<evidence type="ECO:0000313" key="1">
    <source>
        <dbReference type="EMBL" id="AMD00698.1"/>
    </source>
</evidence>
<name>A0A109ULL6_9GAMM</name>
<keyword evidence="2" id="KW-1185">Reference proteome</keyword>
<evidence type="ECO:0000313" key="2">
    <source>
        <dbReference type="Proteomes" id="UP000063387"/>
    </source>
</evidence>
<reference evidence="1 2" key="1">
    <citation type="journal article" date="2016" name="Genome Announc.">
        <title>Draft Genome Sequence of 'Halomonas chromatireducens' Strain AGD 8-3, a Haloalkaliphilic Chromate- and Selenite-Reducing Gammaproteobacterium.</title>
        <authorList>
            <person name="Sharko F.S."/>
            <person name="Shapovalova A.A."/>
            <person name="Tsygankova S.V."/>
            <person name="Komova A.V."/>
            <person name="Boulygina E.S."/>
            <person name="Teslyuk A.B."/>
            <person name="Gotovtsev P.M."/>
            <person name="Namsaraev Z.B."/>
            <person name="Khijniak T.V."/>
            <person name="Nedoluzhko A.V."/>
            <person name="Vasilov R.G."/>
        </authorList>
    </citation>
    <scope>NUCLEOTIDE SEQUENCE [LARGE SCALE GENOMIC DNA]</scope>
    <source>
        <strain evidence="1 2">AGD 8-3</strain>
    </source>
</reference>
<accession>A0A109ULL6</accession>
<organism evidence="1 2">
    <name type="scientific">Halomonas chromatireducens</name>
    <dbReference type="NCBI Taxonomy" id="507626"/>
    <lineage>
        <taxon>Bacteria</taxon>
        <taxon>Pseudomonadati</taxon>
        <taxon>Pseudomonadota</taxon>
        <taxon>Gammaproteobacteria</taxon>
        <taxon>Oceanospirillales</taxon>
        <taxon>Halomonadaceae</taxon>
        <taxon>Halomonas</taxon>
    </lineage>
</organism>
<dbReference type="AlphaFoldDB" id="A0A109ULL6"/>
<dbReference type="EMBL" id="CP014226">
    <property type="protein sequence ID" value="AMD00698.1"/>
    <property type="molecule type" value="Genomic_DNA"/>
</dbReference>
<proteinExistence type="predicted"/>
<gene>
    <name evidence="1" type="ORF">LOKO_01630</name>
</gene>
<protein>
    <submittedName>
        <fullName evidence="1">Uncharacterized protein</fullName>
    </submittedName>
</protein>
<dbReference type="KEGG" id="hco:LOKO_01630"/>
<sequence>MYSASRSSSGKAVAASLNSSSIRCDVKNLVTSGVGVNDGFKDAWLDR</sequence>
<dbReference type="STRING" id="507626.LOKO_01630"/>
<dbReference type="Proteomes" id="UP000063387">
    <property type="component" value="Chromosome"/>
</dbReference>
<reference evidence="1 2" key="2">
    <citation type="submission" date="2016-02" db="EMBL/GenBank/DDBJ databases">
        <authorList>
            <person name="Wen L."/>
            <person name="He K."/>
            <person name="Yang H."/>
        </authorList>
    </citation>
    <scope>NUCLEOTIDE SEQUENCE [LARGE SCALE GENOMIC DNA]</scope>
    <source>
        <strain evidence="1 2">AGD 8-3</strain>
    </source>
</reference>